<reference evidence="3" key="1">
    <citation type="submission" date="2022-01" db="EMBL/GenBank/DDBJ databases">
        <title>Comparative genomics reveals a dynamic genome evolution in the ectomycorrhizal milk-cap (Lactarius) mushrooms.</title>
        <authorList>
            <consortium name="DOE Joint Genome Institute"/>
            <person name="Lebreton A."/>
            <person name="Tang N."/>
            <person name="Kuo A."/>
            <person name="LaButti K."/>
            <person name="Drula E."/>
            <person name="Barry K."/>
            <person name="Clum A."/>
            <person name="Lipzen A."/>
            <person name="Mousain D."/>
            <person name="Ng V."/>
            <person name="Wang R."/>
            <person name="Wang X."/>
            <person name="Dai Y."/>
            <person name="Henrissat B."/>
            <person name="Grigoriev I.V."/>
            <person name="Guerin-Laguette A."/>
            <person name="Yu F."/>
            <person name="Martin F.M."/>
        </authorList>
    </citation>
    <scope>NUCLEOTIDE SEQUENCE</scope>
    <source>
        <strain evidence="3">QP</strain>
    </source>
</reference>
<evidence type="ECO:0000313" key="3">
    <source>
        <dbReference type="EMBL" id="KAH8990492.1"/>
    </source>
</evidence>
<comment type="caution">
    <text evidence="3">The sequence shown here is derived from an EMBL/GenBank/DDBJ whole genome shotgun (WGS) entry which is preliminary data.</text>
</comment>
<dbReference type="Proteomes" id="UP001201163">
    <property type="component" value="Unassembled WGS sequence"/>
</dbReference>
<keyword evidence="2" id="KW-1133">Transmembrane helix</keyword>
<evidence type="ECO:0000256" key="2">
    <source>
        <dbReference type="SAM" id="Phobius"/>
    </source>
</evidence>
<keyword evidence="2" id="KW-0812">Transmembrane</keyword>
<evidence type="ECO:0000313" key="4">
    <source>
        <dbReference type="Proteomes" id="UP001201163"/>
    </source>
</evidence>
<feature type="region of interest" description="Disordered" evidence="1">
    <location>
        <begin position="349"/>
        <end position="371"/>
    </location>
</feature>
<name>A0AAD4LJ38_9AGAM</name>
<protein>
    <submittedName>
        <fullName evidence="3">Uncharacterized protein</fullName>
    </submittedName>
</protein>
<accession>A0AAD4LJ38</accession>
<feature type="compositionally biased region" description="Polar residues" evidence="1">
    <location>
        <begin position="413"/>
        <end position="427"/>
    </location>
</feature>
<sequence length="447" mass="47771">MYPDVCSKYSERRMTESVAVIGVLGPTGLCTICSPLSLTIYPSAQAMAPTNSCQEVHHTLGGSPFAHPIPSPPFRTTRPLHRYSFRRVSFAHQRRFRSRQNTGGPLVVTSASAVNGPPPPYTPTIDLHPSIIPPTATSATAADLHQPASPQTQISRHHMSATAVALIIVCTLVGLVLCIVIGRFAYRKRLPSLRWPWRTRREEDSLGFVFVEYDDSTWGTPAKGTWREIPAFEAGPQEREGGEAHARTLASSPLAPKAEAHPVTSIPQPDPEAPPENKTNERDLDDSAPQTGDISPHITTRFGAPFNSVIGNTLGLAMGDGLGLGTLASSELAAVLALRAGMETLDGLARPGMREHEPPDASGAEETEVSSLSSGLVTTRSMDFKRGIIVSLGAITDTDGEGDEKPLPRVAISGSSSEMFPSSNRVSGVSEGTIDLGDFPRPPVIRL</sequence>
<feature type="transmembrane region" description="Helical" evidence="2">
    <location>
        <begin position="163"/>
        <end position="186"/>
    </location>
</feature>
<keyword evidence="2" id="KW-0472">Membrane</keyword>
<keyword evidence="4" id="KW-1185">Reference proteome</keyword>
<gene>
    <name evidence="3" type="ORF">EDB92DRAFT_1864026</name>
</gene>
<dbReference type="AlphaFoldDB" id="A0AAD4LJ38"/>
<feature type="region of interest" description="Disordered" evidence="1">
    <location>
        <begin position="253"/>
        <end position="299"/>
    </location>
</feature>
<dbReference type="EMBL" id="JAKELL010000030">
    <property type="protein sequence ID" value="KAH8990492.1"/>
    <property type="molecule type" value="Genomic_DNA"/>
</dbReference>
<proteinExistence type="predicted"/>
<organism evidence="3 4">
    <name type="scientific">Lactarius akahatsu</name>
    <dbReference type="NCBI Taxonomy" id="416441"/>
    <lineage>
        <taxon>Eukaryota</taxon>
        <taxon>Fungi</taxon>
        <taxon>Dikarya</taxon>
        <taxon>Basidiomycota</taxon>
        <taxon>Agaricomycotina</taxon>
        <taxon>Agaricomycetes</taxon>
        <taxon>Russulales</taxon>
        <taxon>Russulaceae</taxon>
        <taxon>Lactarius</taxon>
    </lineage>
</organism>
<evidence type="ECO:0000256" key="1">
    <source>
        <dbReference type="SAM" id="MobiDB-lite"/>
    </source>
</evidence>
<feature type="region of interest" description="Disordered" evidence="1">
    <location>
        <begin position="411"/>
        <end position="447"/>
    </location>
</feature>